<name>A0A4V1RWE6_9BACT</name>
<dbReference type="EMBL" id="SBLB01000002">
    <property type="protein sequence ID" value="RYC69998.1"/>
    <property type="molecule type" value="Genomic_DNA"/>
</dbReference>
<evidence type="ECO:0000256" key="1">
    <source>
        <dbReference type="SAM" id="Phobius"/>
    </source>
</evidence>
<organism evidence="2 3">
    <name type="scientific">Spirosoma sordidisoli</name>
    <dbReference type="NCBI Taxonomy" id="2502893"/>
    <lineage>
        <taxon>Bacteria</taxon>
        <taxon>Pseudomonadati</taxon>
        <taxon>Bacteroidota</taxon>
        <taxon>Cytophagia</taxon>
        <taxon>Cytophagales</taxon>
        <taxon>Cytophagaceae</taxon>
        <taxon>Spirosoma</taxon>
    </lineage>
</organism>
<evidence type="ECO:0000313" key="3">
    <source>
        <dbReference type="Proteomes" id="UP000290407"/>
    </source>
</evidence>
<evidence type="ECO:0008006" key="4">
    <source>
        <dbReference type="Google" id="ProtNLM"/>
    </source>
</evidence>
<accession>A0A4V1RWE6</accession>
<protein>
    <recommendedName>
        <fullName evidence="4">DUF3352 domain-containing protein</fullName>
    </recommendedName>
</protein>
<feature type="transmembrane region" description="Helical" evidence="1">
    <location>
        <begin position="6"/>
        <end position="22"/>
    </location>
</feature>
<comment type="caution">
    <text evidence="2">The sequence shown here is derived from an EMBL/GenBank/DDBJ whole genome shotgun (WGS) entry which is preliminary data.</text>
</comment>
<keyword evidence="1" id="KW-0812">Transmembrane</keyword>
<dbReference type="SUPFAM" id="SSF63829">
    <property type="entry name" value="Calcium-dependent phosphotriesterase"/>
    <property type="match status" value="1"/>
</dbReference>
<sequence>MNRNVWLGIGVVVLLVGGWLGYRHYRANDRSIDAFIPPGALMMLASDRLQDTVSAQALRNEIALRQLPVFDEARQRLDRFLYATADTATVLQFISGRNVRYSLHTVSRTTLDYIFYIPLTETDQSFLQRLTNPDPRQYRVLNHTFSGEKIFDLVSRANEPVGSFILTDDFLVGSVSGILVENVARQMHRPLKLAENGSIIRVEGKVDADHPAGVSVRPEVLQGLFSDASSLVRLFLPESLTLQFRPSASRTHLIGYAVDEIGGRRDVAALFQDQTPQRIARPDLIPQTTASLYHIGISDAARFGRSLSQLLGSASSDFLRDRFDQIKPDTKPFYQALDRDVLLCRMESATGAQRQVLILPGRDGKQLVSAYQRIAYRAGATAPAPLRSFLGHKTLLLNVPELPASLFSSLFTGFPQSWITQHGSALIVANSEEALQDYLQQVQRKAVWSADDRQAEFLNGTLRPANFTAFVRLNRAHTTVPTTWPLAWQNLLDQPDPATGSPALANLENMAYQASYGNENIQSTVILGRTTRRASRAVLNKLLLRKRTELAAPLVAAPFATGSLSDGTAPFYAQQADAQLSLITPNGDGAIQSSTDGPVRSNALAVDFLDNGRLQYLFMTDRTLYIADPGQKPGSTGAVSLQQIPLPAGLDPTYLVRPRGSRQRSIVALATHPNGQVYGLDRQRKAFVKLMSAPRKGPLLLPFQIMVTPDGMDILAAQADGTLNYWRETGTQHPHFPVKVERQTEDEPDVRFAGPALIPPGQSTLQTITDEGQLLTLLTNGTVTKRTQLYRPVRSGTFRLLPDEEQTNWLVLRSTDTEVAILDQKGERRFEVRALQSGRNSIRYHRLGAGVELVSIKSGSFTTLYDLNGRIVGDRPIPSDFPVVLQFDERSNELYVLSSVQRAVNLYSIRVR</sequence>
<dbReference type="AlphaFoldDB" id="A0A4V1RWE6"/>
<keyword evidence="1" id="KW-1133">Transmembrane helix</keyword>
<keyword evidence="3" id="KW-1185">Reference proteome</keyword>
<gene>
    <name evidence="2" type="ORF">EQG79_08995</name>
</gene>
<evidence type="ECO:0000313" key="2">
    <source>
        <dbReference type="EMBL" id="RYC69998.1"/>
    </source>
</evidence>
<reference evidence="2 3" key="1">
    <citation type="submission" date="2019-01" db="EMBL/GenBank/DDBJ databases">
        <title>Spirosoma flava sp. nov., a propanil-degrading bacterium isolated from herbicide-contaminated soil.</title>
        <authorList>
            <person name="Zhang L."/>
            <person name="Jiang J.-D."/>
        </authorList>
    </citation>
    <scope>NUCLEOTIDE SEQUENCE [LARGE SCALE GENOMIC DNA]</scope>
    <source>
        <strain evidence="2 3">TY50</strain>
    </source>
</reference>
<dbReference type="Proteomes" id="UP000290407">
    <property type="component" value="Unassembled WGS sequence"/>
</dbReference>
<keyword evidence="1" id="KW-0472">Membrane</keyword>
<proteinExistence type="predicted"/>
<dbReference type="RefSeq" id="WP_129601231.1">
    <property type="nucleotide sequence ID" value="NZ_SBLB01000002.1"/>
</dbReference>